<evidence type="ECO:0000313" key="2">
    <source>
        <dbReference type="Proteomes" id="UP000054843"/>
    </source>
</evidence>
<accession>A0A0V1MPZ8</accession>
<keyword evidence="2" id="KW-1185">Reference proteome</keyword>
<protein>
    <recommendedName>
        <fullName evidence="3">PiggyBac transposable element-derived protein domain-containing protein</fullName>
    </recommendedName>
</protein>
<dbReference type="EMBL" id="JYDO01000057">
    <property type="protein sequence ID" value="KRZ73867.1"/>
    <property type="molecule type" value="Genomic_DNA"/>
</dbReference>
<name>A0A0V1MPZ8_9BILA</name>
<comment type="caution">
    <text evidence="1">The sequence shown here is derived from an EMBL/GenBank/DDBJ whole genome shotgun (WGS) entry which is preliminary data.</text>
</comment>
<organism evidence="1 2">
    <name type="scientific">Trichinella papuae</name>
    <dbReference type="NCBI Taxonomy" id="268474"/>
    <lineage>
        <taxon>Eukaryota</taxon>
        <taxon>Metazoa</taxon>
        <taxon>Ecdysozoa</taxon>
        <taxon>Nematoda</taxon>
        <taxon>Enoplea</taxon>
        <taxon>Dorylaimia</taxon>
        <taxon>Trichinellida</taxon>
        <taxon>Trichinellidae</taxon>
        <taxon>Trichinella</taxon>
    </lineage>
</organism>
<dbReference type="AlphaFoldDB" id="A0A0V1MPZ8"/>
<dbReference type="Proteomes" id="UP000054843">
    <property type="component" value="Unassembled WGS sequence"/>
</dbReference>
<evidence type="ECO:0008006" key="3">
    <source>
        <dbReference type="Google" id="ProtNLM"/>
    </source>
</evidence>
<proteinExistence type="predicted"/>
<gene>
    <name evidence="1" type="ORF">T10_12632</name>
</gene>
<sequence length="98" mass="11004">MSSLCQREREEEFDLPCKLGKYGIKIFWCCDAETYPLAGEIYVGRQPCQKEPLDTADLVKRLVNSPAEDLLAKTSNDWGNVAEEQKRLAIPNNGSQGL</sequence>
<reference evidence="1 2" key="1">
    <citation type="submission" date="2015-01" db="EMBL/GenBank/DDBJ databases">
        <title>Evolution of Trichinella species and genotypes.</title>
        <authorList>
            <person name="Korhonen P.K."/>
            <person name="Edoardo P."/>
            <person name="Giuseppe L.R."/>
            <person name="Gasser R.B."/>
        </authorList>
    </citation>
    <scope>NUCLEOTIDE SEQUENCE [LARGE SCALE GENOMIC DNA]</scope>
    <source>
        <strain evidence="1">ISS1980</strain>
    </source>
</reference>
<evidence type="ECO:0000313" key="1">
    <source>
        <dbReference type="EMBL" id="KRZ73867.1"/>
    </source>
</evidence>